<reference evidence="3" key="1">
    <citation type="submission" date="2016-11" db="EMBL/GenBank/DDBJ databases">
        <authorList>
            <person name="Varghese N."/>
            <person name="Submissions S."/>
        </authorList>
    </citation>
    <scope>NUCLEOTIDE SEQUENCE [LARGE SCALE GENOMIC DNA]</scope>
    <source>
        <strain evidence="3">DSM 16219</strain>
    </source>
</reference>
<dbReference type="Proteomes" id="UP000183994">
    <property type="component" value="Unassembled WGS sequence"/>
</dbReference>
<feature type="domain" description="DUF362" evidence="1">
    <location>
        <begin position="285"/>
        <end position="433"/>
    </location>
</feature>
<dbReference type="AlphaFoldDB" id="A0A1M6NNW5"/>
<dbReference type="OrthoDB" id="2088022at2"/>
<protein>
    <recommendedName>
        <fullName evidence="1">DUF362 domain-containing protein</fullName>
    </recommendedName>
</protein>
<dbReference type="Pfam" id="PF04015">
    <property type="entry name" value="DUF362"/>
    <property type="match status" value="1"/>
</dbReference>
<evidence type="ECO:0000259" key="1">
    <source>
        <dbReference type="Pfam" id="PF04015"/>
    </source>
</evidence>
<organism evidence="2 3">
    <name type="scientific">Desulfatibacillum alkenivorans DSM 16219</name>
    <dbReference type="NCBI Taxonomy" id="1121393"/>
    <lineage>
        <taxon>Bacteria</taxon>
        <taxon>Pseudomonadati</taxon>
        <taxon>Thermodesulfobacteriota</taxon>
        <taxon>Desulfobacteria</taxon>
        <taxon>Desulfobacterales</taxon>
        <taxon>Desulfatibacillaceae</taxon>
        <taxon>Desulfatibacillum</taxon>
    </lineage>
</organism>
<dbReference type="InterPro" id="IPR007160">
    <property type="entry name" value="DUF362"/>
</dbReference>
<dbReference type="EMBL" id="FQZU01000015">
    <property type="protein sequence ID" value="SHJ97385.1"/>
    <property type="molecule type" value="Genomic_DNA"/>
</dbReference>
<name>A0A1M6NNW5_9BACT</name>
<proteinExistence type="predicted"/>
<gene>
    <name evidence="2" type="ORF">SAMN02745216_02645</name>
</gene>
<accession>A0A1M6NNW5</accession>
<sequence>MTQKNDITVQSDMGEISLDSSGAAIGAARVSPEKSYIGSPALLKKVIEEDDQEAWAEIKAKIDYTYENMDKAMSALDQAEGLLLKVQARIKTGKKLLLKPNLVTVENIEPYSHLLFNGAVANTDWAFLAAIMRWFHDKGGVRYGQMCMGEAASNSAYRAAQYTRIKKTGRAVTPEAAYEGKCDDFYGGWGFYFVRRYLADTLPQGSDENPMLGYDESLTGEFIAPGDAGGRLMIYDLNRLHDDPHRGRAIDLPDGQCFKSIILHKAIVGGDPADPEDCRKYPGCVLVNVPKLKVHSQAMFTNAIKNLGIGLYPLQANHAGCKKWMYGTPDTDIPVIKSRIPHQVWVPELDPKQMIPVKGEDGVYKVEKTGGLTGTMLDIIRAAASQDVMMLHIVDGIETVNRDHQGVGLGQALAEGLIMASSDVAAVDLMCARYLFCNMGLKKAVEAGLDDGFGGFFPQIQPVPKLDGKAITTGQALDNPISRDFSIAKAIEWGMGQSDYFVTGWDDVSGAPLASYGGRLGFVNDGAYTDIHTRHMYWDIYKMPWDLQKTFFGYLDAVDELEGLNMKKEFLAAFDETGDGVVSYEENGKKGIFGPSLFLGGQFISYRGEKDQKNVFKGFFDLTANPLRGTDPAWSAEGHYFNREFFWGSQAVAAMAMAFMKKDVPDQFFPDMTWGNGNWPSFAQLKNAHIHQITYGWKFPKRIGLFSLWGCAFGYADRYLNNSRFVGEKFGVPNPKAPDLYLDALKNGEIKPLDFMLYVPEGFGAGGMVPHVQETSDPAKVFTVEFDGGKIQWPDRPLEE</sequence>
<evidence type="ECO:0000313" key="2">
    <source>
        <dbReference type="EMBL" id="SHJ97385.1"/>
    </source>
</evidence>
<dbReference type="RefSeq" id="WP_073476538.1">
    <property type="nucleotide sequence ID" value="NZ_FQZU01000015.1"/>
</dbReference>
<keyword evidence="3" id="KW-1185">Reference proteome</keyword>
<evidence type="ECO:0000313" key="3">
    <source>
        <dbReference type="Proteomes" id="UP000183994"/>
    </source>
</evidence>